<organism evidence="2 3">
    <name type="scientific">Prosthecobacter debontii</name>
    <dbReference type="NCBI Taxonomy" id="48467"/>
    <lineage>
        <taxon>Bacteria</taxon>
        <taxon>Pseudomonadati</taxon>
        <taxon>Verrucomicrobiota</taxon>
        <taxon>Verrucomicrobiia</taxon>
        <taxon>Verrucomicrobiales</taxon>
        <taxon>Verrucomicrobiaceae</taxon>
        <taxon>Prosthecobacter</taxon>
    </lineage>
</organism>
<accession>A0A1T4YU90</accession>
<dbReference type="RefSeq" id="WP_078815275.1">
    <property type="nucleotide sequence ID" value="NZ_FUYE01000017.1"/>
</dbReference>
<dbReference type="EMBL" id="FUYE01000017">
    <property type="protein sequence ID" value="SKB04831.1"/>
    <property type="molecule type" value="Genomic_DNA"/>
</dbReference>
<evidence type="ECO:0000313" key="2">
    <source>
        <dbReference type="EMBL" id="SKB04831.1"/>
    </source>
</evidence>
<sequence length="171" mass="18650">MMKSGDLLRTLSLWLGLGLVMTALSQTTTPEEITNDGMAAFGKMIPQGFVNADIQVPSFQNGQPSSLLTAATVTRLDDDRLSAENVVVEIYGQTPAENMRVDLKSAIYNMTEKVLRSGERSRVSRADFEMEGDSMVFNSATSVSSMKGRVRTLIFDTDTVSGQSKDNQPTN</sequence>
<protein>
    <submittedName>
        <fullName evidence="2">Lipopolysaccharide-assembly, LptC-related</fullName>
    </submittedName>
</protein>
<gene>
    <name evidence="2" type="ORF">SAMN02745166_04120</name>
</gene>
<dbReference type="AlphaFoldDB" id="A0A1T4YU90"/>
<name>A0A1T4YU90_9BACT</name>
<dbReference type="STRING" id="48467.SAMN02745166_04120"/>
<proteinExistence type="predicted"/>
<dbReference type="OrthoDB" id="188567at2"/>
<evidence type="ECO:0000313" key="3">
    <source>
        <dbReference type="Proteomes" id="UP000190774"/>
    </source>
</evidence>
<keyword evidence="3" id="KW-1185">Reference proteome</keyword>
<evidence type="ECO:0000256" key="1">
    <source>
        <dbReference type="SAM" id="SignalP"/>
    </source>
</evidence>
<reference evidence="3" key="1">
    <citation type="submission" date="2017-02" db="EMBL/GenBank/DDBJ databases">
        <authorList>
            <person name="Varghese N."/>
            <person name="Submissions S."/>
        </authorList>
    </citation>
    <scope>NUCLEOTIDE SEQUENCE [LARGE SCALE GENOMIC DNA]</scope>
    <source>
        <strain evidence="3">ATCC 700200</strain>
    </source>
</reference>
<feature type="signal peptide" evidence="1">
    <location>
        <begin position="1"/>
        <end position="25"/>
    </location>
</feature>
<dbReference type="Proteomes" id="UP000190774">
    <property type="component" value="Unassembled WGS sequence"/>
</dbReference>
<keyword evidence="1" id="KW-0732">Signal</keyword>
<feature type="chain" id="PRO_5012910930" evidence="1">
    <location>
        <begin position="26"/>
        <end position="171"/>
    </location>
</feature>